<evidence type="ECO:0000313" key="2">
    <source>
        <dbReference type="EMBL" id="KAL3506942.1"/>
    </source>
</evidence>
<feature type="compositionally biased region" description="Polar residues" evidence="1">
    <location>
        <begin position="87"/>
        <end position="100"/>
    </location>
</feature>
<keyword evidence="3" id="KW-1185">Reference proteome</keyword>
<dbReference type="EMBL" id="JBJUIK010000013">
    <property type="protein sequence ID" value="KAL3506942.1"/>
    <property type="molecule type" value="Genomic_DNA"/>
</dbReference>
<dbReference type="Proteomes" id="UP001630127">
    <property type="component" value="Unassembled WGS sequence"/>
</dbReference>
<comment type="caution">
    <text evidence="2">The sequence shown here is derived from an EMBL/GenBank/DDBJ whole genome shotgun (WGS) entry which is preliminary data.</text>
</comment>
<protein>
    <submittedName>
        <fullName evidence="2">Uncharacterized protein</fullName>
    </submittedName>
</protein>
<sequence>MVGGLKQALTRDNRRNEIILTMDVLWQIWKARNDVHFNSKRKDPIVAIGELGTSQKANEQNSGGEHVSFDQASHNHNWKPPKKGCDNANTDAAQNTSTNRRAGELQQGFI</sequence>
<evidence type="ECO:0000313" key="3">
    <source>
        <dbReference type="Proteomes" id="UP001630127"/>
    </source>
</evidence>
<evidence type="ECO:0000256" key="1">
    <source>
        <dbReference type="SAM" id="MobiDB-lite"/>
    </source>
</evidence>
<name>A0ABD2YM58_9GENT</name>
<organism evidence="2 3">
    <name type="scientific">Cinchona calisaya</name>
    <dbReference type="NCBI Taxonomy" id="153742"/>
    <lineage>
        <taxon>Eukaryota</taxon>
        <taxon>Viridiplantae</taxon>
        <taxon>Streptophyta</taxon>
        <taxon>Embryophyta</taxon>
        <taxon>Tracheophyta</taxon>
        <taxon>Spermatophyta</taxon>
        <taxon>Magnoliopsida</taxon>
        <taxon>eudicotyledons</taxon>
        <taxon>Gunneridae</taxon>
        <taxon>Pentapetalae</taxon>
        <taxon>asterids</taxon>
        <taxon>lamiids</taxon>
        <taxon>Gentianales</taxon>
        <taxon>Rubiaceae</taxon>
        <taxon>Cinchonoideae</taxon>
        <taxon>Cinchoneae</taxon>
        <taxon>Cinchona</taxon>
    </lineage>
</organism>
<proteinExistence type="predicted"/>
<feature type="region of interest" description="Disordered" evidence="1">
    <location>
        <begin position="56"/>
        <end position="110"/>
    </location>
</feature>
<gene>
    <name evidence="2" type="ORF">ACH5RR_032324</name>
</gene>
<reference evidence="2 3" key="1">
    <citation type="submission" date="2024-11" db="EMBL/GenBank/DDBJ databases">
        <title>A near-complete genome assembly of Cinchona calisaya.</title>
        <authorList>
            <person name="Lian D.C."/>
            <person name="Zhao X.W."/>
            <person name="Wei L."/>
        </authorList>
    </citation>
    <scope>NUCLEOTIDE SEQUENCE [LARGE SCALE GENOMIC DNA]</scope>
    <source>
        <tissue evidence="2">Nenye</tissue>
    </source>
</reference>
<dbReference type="AlphaFoldDB" id="A0ABD2YM58"/>
<accession>A0ABD2YM58</accession>